<feature type="non-terminal residue" evidence="1">
    <location>
        <position position="1"/>
    </location>
</feature>
<protein>
    <submittedName>
        <fullName evidence="1">Uncharacterized protein</fullName>
    </submittedName>
</protein>
<name>A0AAD8A8A8_DIPPU</name>
<sequence>YKIRNTRKGGFSFLHRSYSCPIDSDQDLFGSCSEQSFFPHFLSSTVNQLRHLKRLSLCLGDHRWHVNVHFIFPFDTFNFACLQAPMQSYMFLKIHKVKVKMNFHFLKLICRYHCHEKVPGTECVNTKNMHQEDISHHSVLQLQSLSPSSVASAVLCHTLLLLSQMELFFIFKKIFLPLTAIGRELSEISDFEQTNNNNTRLKYKHAYIQMQHFDDVIKMYNWRLSPKKRNRFQLVVIFTEGPIIQAWYYRYEDPRQPSENN</sequence>
<evidence type="ECO:0000313" key="2">
    <source>
        <dbReference type="Proteomes" id="UP001233999"/>
    </source>
</evidence>
<dbReference type="AlphaFoldDB" id="A0AAD8A8A8"/>
<accession>A0AAD8A8A8</accession>
<dbReference type="Proteomes" id="UP001233999">
    <property type="component" value="Unassembled WGS sequence"/>
</dbReference>
<reference evidence="1" key="1">
    <citation type="journal article" date="2023" name="IScience">
        <title>Live-bearing cockroach genome reveals convergent evolutionary mechanisms linked to viviparity in insects and beyond.</title>
        <authorList>
            <person name="Fouks B."/>
            <person name="Harrison M.C."/>
            <person name="Mikhailova A.A."/>
            <person name="Marchal E."/>
            <person name="English S."/>
            <person name="Carruthers M."/>
            <person name="Jennings E.C."/>
            <person name="Chiamaka E.L."/>
            <person name="Frigard R.A."/>
            <person name="Pippel M."/>
            <person name="Attardo G.M."/>
            <person name="Benoit J.B."/>
            <person name="Bornberg-Bauer E."/>
            <person name="Tobe S.S."/>
        </authorList>
    </citation>
    <scope>NUCLEOTIDE SEQUENCE</scope>
    <source>
        <strain evidence="1">Stay&amp;Tobe</strain>
    </source>
</reference>
<reference evidence="1" key="2">
    <citation type="submission" date="2023-05" db="EMBL/GenBank/DDBJ databases">
        <authorList>
            <person name="Fouks B."/>
        </authorList>
    </citation>
    <scope>NUCLEOTIDE SEQUENCE</scope>
    <source>
        <strain evidence="1">Stay&amp;Tobe</strain>
        <tissue evidence="1">Testes</tissue>
    </source>
</reference>
<keyword evidence="2" id="KW-1185">Reference proteome</keyword>
<organism evidence="1 2">
    <name type="scientific">Diploptera punctata</name>
    <name type="common">Pacific beetle cockroach</name>
    <dbReference type="NCBI Taxonomy" id="6984"/>
    <lineage>
        <taxon>Eukaryota</taxon>
        <taxon>Metazoa</taxon>
        <taxon>Ecdysozoa</taxon>
        <taxon>Arthropoda</taxon>
        <taxon>Hexapoda</taxon>
        <taxon>Insecta</taxon>
        <taxon>Pterygota</taxon>
        <taxon>Neoptera</taxon>
        <taxon>Polyneoptera</taxon>
        <taxon>Dictyoptera</taxon>
        <taxon>Blattodea</taxon>
        <taxon>Blaberoidea</taxon>
        <taxon>Blaberidae</taxon>
        <taxon>Diplopterinae</taxon>
        <taxon>Diploptera</taxon>
    </lineage>
</organism>
<feature type="non-terminal residue" evidence="1">
    <location>
        <position position="261"/>
    </location>
</feature>
<evidence type="ECO:0000313" key="1">
    <source>
        <dbReference type="EMBL" id="KAJ9594000.1"/>
    </source>
</evidence>
<comment type="caution">
    <text evidence="1">The sequence shown here is derived from an EMBL/GenBank/DDBJ whole genome shotgun (WGS) entry which is preliminary data.</text>
</comment>
<dbReference type="EMBL" id="JASPKZ010003081">
    <property type="protein sequence ID" value="KAJ9594000.1"/>
    <property type="molecule type" value="Genomic_DNA"/>
</dbReference>
<proteinExistence type="predicted"/>
<gene>
    <name evidence="1" type="ORF">L9F63_014560</name>
</gene>